<dbReference type="Proteomes" id="UP000007151">
    <property type="component" value="Unassembled WGS sequence"/>
</dbReference>
<reference evidence="1 2" key="1">
    <citation type="journal article" date="2011" name="Cell">
        <title>The monarch butterfly genome yields insights into long-distance migration.</title>
        <authorList>
            <person name="Zhan S."/>
            <person name="Merlin C."/>
            <person name="Boore J.L."/>
            <person name="Reppert S.M."/>
        </authorList>
    </citation>
    <scope>NUCLEOTIDE SEQUENCE [LARGE SCALE GENOMIC DNA]</scope>
    <source>
        <strain evidence="1">F-2</strain>
    </source>
</reference>
<dbReference type="EMBL" id="AGBW02011299">
    <property type="protein sequence ID" value="OWR46865.1"/>
    <property type="molecule type" value="Genomic_DNA"/>
</dbReference>
<accession>A0A212EZD4</accession>
<dbReference type="InParanoid" id="A0A212EZD4"/>
<evidence type="ECO:0000313" key="2">
    <source>
        <dbReference type="Proteomes" id="UP000007151"/>
    </source>
</evidence>
<evidence type="ECO:0000313" key="1">
    <source>
        <dbReference type="EMBL" id="OWR46865.1"/>
    </source>
</evidence>
<name>A0A212EZD4_DANPL</name>
<organism evidence="1 2">
    <name type="scientific">Danaus plexippus plexippus</name>
    <dbReference type="NCBI Taxonomy" id="278856"/>
    <lineage>
        <taxon>Eukaryota</taxon>
        <taxon>Metazoa</taxon>
        <taxon>Ecdysozoa</taxon>
        <taxon>Arthropoda</taxon>
        <taxon>Hexapoda</taxon>
        <taxon>Insecta</taxon>
        <taxon>Pterygota</taxon>
        <taxon>Neoptera</taxon>
        <taxon>Endopterygota</taxon>
        <taxon>Lepidoptera</taxon>
        <taxon>Glossata</taxon>
        <taxon>Ditrysia</taxon>
        <taxon>Papilionoidea</taxon>
        <taxon>Nymphalidae</taxon>
        <taxon>Danainae</taxon>
        <taxon>Danaini</taxon>
        <taxon>Danaina</taxon>
        <taxon>Danaus</taxon>
        <taxon>Danaus</taxon>
    </lineage>
</organism>
<dbReference type="AlphaFoldDB" id="A0A212EZD4"/>
<dbReference type="KEGG" id="dpl:KGM_206671"/>
<proteinExistence type="predicted"/>
<protein>
    <submittedName>
        <fullName evidence="1">Uncharacterized protein</fullName>
    </submittedName>
</protein>
<keyword evidence="2" id="KW-1185">Reference proteome</keyword>
<comment type="caution">
    <text evidence="1">The sequence shown here is derived from an EMBL/GenBank/DDBJ whole genome shotgun (WGS) entry which is preliminary data.</text>
</comment>
<gene>
    <name evidence="1" type="ORF">KGM_206671</name>
</gene>
<sequence>MESSHPCHAPFIARKNYPMTRVKRGHNVLLVKPGALSINGLKHEAAKRASEPIKGFHEGMGEETADELRARWYS</sequence>